<dbReference type="InterPro" id="IPR002130">
    <property type="entry name" value="Cyclophilin-type_PPIase_dom"/>
</dbReference>
<evidence type="ECO:0000256" key="1">
    <source>
        <dbReference type="ARBA" id="ARBA00002388"/>
    </source>
</evidence>
<dbReference type="SUPFAM" id="SSF50891">
    <property type="entry name" value="Cyclophilin-like"/>
    <property type="match status" value="1"/>
</dbReference>
<reference evidence="5 6" key="1">
    <citation type="submission" date="2020-07" db="EMBL/GenBank/DDBJ databases">
        <title>Sequencing the genomes of 1000 actinobacteria strains.</title>
        <authorList>
            <person name="Klenk H.-P."/>
        </authorList>
    </citation>
    <scope>NUCLEOTIDE SEQUENCE [LARGE SCALE GENOMIC DNA]</scope>
    <source>
        <strain evidence="5 6">DSM 19082</strain>
    </source>
</reference>
<dbReference type="PROSITE" id="PS51257">
    <property type="entry name" value="PROKAR_LIPOPROTEIN"/>
    <property type="match status" value="1"/>
</dbReference>
<evidence type="ECO:0000256" key="2">
    <source>
        <dbReference type="SAM" id="MobiDB-lite"/>
    </source>
</evidence>
<dbReference type="InterPro" id="IPR044666">
    <property type="entry name" value="Cyclophilin_A-like"/>
</dbReference>
<comment type="function">
    <text evidence="1">PPIases accelerate the folding of proteins. It catalyzes the cis-trans isomerization of proline imidic peptide bonds in oligopeptides.</text>
</comment>
<dbReference type="PANTHER" id="PTHR45625:SF3">
    <property type="entry name" value="PEPTIDYL-PROLYL CIS-TRANS ISOMERASE B-RELATED"/>
    <property type="match status" value="1"/>
</dbReference>
<keyword evidence="3" id="KW-0732">Signal</keyword>
<accession>A0A852RGS8</accession>
<dbReference type="Proteomes" id="UP000582231">
    <property type="component" value="Unassembled WGS sequence"/>
</dbReference>
<sequence length="251" mass="25869">MRSRLLAGVPALLLLASVSACGDDTAKDPGNAESTSPSGSVTTEATTAGTPAAAGECDWVAEGEPARDVELPPTTPEYTSDVTAVLTTSIGKLTVTLDATKAPCTVESFVSLVEQGYYDNTSCHRQGNDPGFEFLQCGDPYFDPKAADADPKTGTGGPGYTIPDEVDGTETYPAGTLAMANTGRPHSGGGQFFIVFGDSQFPPDYTVWGHLDAASVATLKKATASGNDGYWAQSGGGRPNTPVTFESIEIG</sequence>
<dbReference type="PANTHER" id="PTHR45625">
    <property type="entry name" value="PEPTIDYL-PROLYL CIS-TRANS ISOMERASE-RELATED"/>
    <property type="match status" value="1"/>
</dbReference>
<feature type="compositionally biased region" description="Polar residues" evidence="2">
    <location>
        <begin position="32"/>
        <end position="41"/>
    </location>
</feature>
<keyword evidence="6" id="KW-1185">Reference proteome</keyword>
<keyword evidence="5" id="KW-0413">Isomerase</keyword>
<evidence type="ECO:0000259" key="4">
    <source>
        <dbReference type="PROSITE" id="PS50072"/>
    </source>
</evidence>
<dbReference type="RefSeq" id="WP_179726072.1">
    <property type="nucleotide sequence ID" value="NZ_BAABEF010000001.1"/>
</dbReference>
<organism evidence="5 6">
    <name type="scientific">Nocardioides kongjuensis</name>
    <dbReference type="NCBI Taxonomy" id="349522"/>
    <lineage>
        <taxon>Bacteria</taxon>
        <taxon>Bacillati</taxon>
        <taxon>Actinomycetota</taxon>
        <taxon>Actinomycetes</taxon>
        <taxon>Propionibacteriales</taxon>
        <taxon>Nocardioidaceae</taxon>
        <taxon>Nocardioides</taxon>
    </lineage>
</organism>
<name>A0A852RGS8_9ACTN</name>
<dbReference type="EMBL" id="JACCBF010000001">
    <property type="protein sequence ID" value="NYD29729.1"/>
    <property type="molecule type" value="Genomic_DNA"/>
</dbReference>
<dbReference type="AlphaFoldDB" id="A0A852RGS8"/>
<dbReference type="InterPro" id="IPR029000">
    <property type="entry name" value="Cyclophilin-like_dom_sf"/>
</dbReference>
<dbReference type="PROSITE" id="PS50072">
    <property type="entry name" value="CSA_PPIASE_2"/>
    <property type="match status" value="1"/>
</dbReference>
<dbReference type="Gene3D" id="2.40.100.10">
    <property type="entry name" value="Cyclophilin-like"/>
    <property type="match status" value="1"/>
</dbReference>
<evidence type="ECO:0000313" key="5">
    <source>
        <dbReference type="EMBL" id="NYD29729.1"/>
    </source>
</evidence>
<protein>
    <submittedName>
        <fullName evidence="5">Peptidyl-prolyl cis-trans isomerase B (Cyclophilin B)</fullName>
        <ecNumber evidence="5">5.2.1.8</ecNumber>
    </submittedName>
</protein>
<evidence type="ECO:0000256" key="3">
    <source>
        <dbReference type="SAM" id="SignalP"/>
    </source>
</evidence>
<comment type="caution">
    <text evidence="5">The sequence shown here is derived from an EMBL/GenBank/DDBJ whole genome shotgun (WGS) entry which is preliminary data.</text>
</comment>
<dbReference type="Pfam" id="PF00160">
    <property type="entry name" value="Pro_isomerase"/>
    <property type="match status" value="1"/>
</dbReference>
<feature type="region of interest" description="Disordered" evidence="2">
    <location>
        <begin position="230"/>
        <end position="251"/>
    </location>
</feature>
<feature type="signal peptide" evidence="3">
    <location>
        <begin position="1"/>
        <end position="22"/>
    </location>
</feature>
<dbReference type="EC" id="5.2.1.8" evidence="5"/>
<feature type="compositionally biased region" description="Low complexity" evidence="2">
    <location>
        <begin position="42"/>
        <end position="51"/>
    </location>
</feature>
<feature type="chain" id="PRO_5032914256" evidence="3">
    <location>
        <begin position="23"/>
        <end position="251"/>
    </location>
</feature>
<dbReference type="GO" id="GO:0003755">
    <property type="term" value="F:peptidyl-prolyl cis-trans isomerase activity"/>
    <property type="evidence" value="ECO:0007669"/>
    <property type="project" value="UniProtKB-EC"/>
</dbReference>
<gene>
    <name evidence="5" type="ORF">BJ958_001275</name>
</gene>
<proteinExistence type="predicted"/>
<evidence type="ECO:0000313" key="6">
    <source>
        <dbReference type="Proteomes" id="UP000582231"/>
    </source>
</evidence>
<feature type="domain" description="PPIase cyclophilin-type" evidence="4">
    <location>
        <begin position="88"/>
        <end position="250"/>
    </location>
</feature>
<feature type="region of interest" description="Disordered" evidence="2">
    <location>
        <begin position="24"/>
        <end position="51"/>
    </location>
</feature>